<dbReference type="InterPro" id="IPR036612">
    <property type="entry name" value="KH_dom_type_1_sf"/>
</dbReference>
<dbReference type="GO" id="GO:0000287">
    <property type="term" value="F:magnesium ion binding"/>
    <property type="evidence" value="ECO:0007669"/>
    <property type="project" value="UniProtKB-UniRule"/>
</dbReference>
<name>A0A238Z6R4_9FLAO</name>
<dbReference type="SUPFAM" id="SSF46915">
    <property type="entry name" value="Polynucleotide phosphorylase/guanosine pentaphosphate synthase (PNPase/GPSI), domain 3"/>
    <property type="match status" value="1"/>
</dbReference>
<dbReference type="InterPro" id="IPR036456">
    <property type="entry name" value="PNPase_PH_RNA-bd_sf"/>
</dbReference>
<dbReference type="NCBIfam" id="TIGR03591">
    <property type="entry name" value="polynuc_phos"/>
    <property type="match status" value="1"/>
</dbReference>
<dbReference type="AlphaFoldDB" id="A0A238Z6R4"/>
<dbReference type="CDD" id="cd11364">
    <property type="entry name" value="RNase_PH_PNPase_2"/>
    <property type="match status" value="1"/>
</dbReference>
<comment type="function">
    <text evidence="8">Involved in mRNA degradation. Catalyzes the phosphorolysis of single-stranded polyribonucleotides processively in the 3'- to 5'-direction.</text>
</comment>
<keyword evidence="5 8" id="KW-0479">Metal-binding</keyword>
<feature type="binding site" evidence="8">
    <location>
        <position position="487"/>
    </location>
    <ligand>
        <name>Mg(2+)</name>
        <dbReference type="ChEBI" id="CHEBI:18420"/>
    </ligand>
</feature>
<comment type="similarity">
    <text evidence="1 8">Belongs to the polyribonucleotide nucleotidyltransferase family.</text>
</comment>
<dbReference type="GO" id="GO:0006396">
    <property type="term" value="P:RNA processing"/>
    <property type="evidence" value="ECO:0007669"/>
    <property type="project" value="InterPro"/>
</dbReference>
<dbReference type="InterPro" id="IPR012162">
    <property type="entry name" value="PNPase"/>
</dbReference>
<dbReference type="PROSITE" id="PS50126">
    <property type="entry name" value="S1"/>
    <property type="match status" value="1"/>
</dbReference>
<evidence type="ECO:0000256" key="1">
    <source>
        <dbReference type="ARBA" id="ARBA00007404"/>
    </source>
</evidence>
<dbReference type="NCBIfam" id="NF008805">
    <property type="entry name" value="PRK11824.1"/>
    <property type="match status" value="1"/>
</dbReference>
<dbReference type="Proteomes" id="UP000198412">
    <property type="component" value="Unassembled WGS sequence"/>
</dbReference>
<protein>
    <recommendedName>
        <fullName evidence="8">Polyribonucleotide nucleotidyltransferase</fullName>
        <ecNumber evidence="8">2.7.7.8</ecNumber>
    </recommendedName>
    <alternativeName>
        <fullName evidence="8">Polynucleotide phosphorylase</fullName>
        <shortName evidence="8">PNPase</shortName>
    </alternativeName>
</protein>
<dbReference type="EC" id="2.7.7.8" evidence="8"/>
<dbReference type="SUPFAM" id="SSF54791">
    <property type="entry name" value="Eukaryotic type KH-domain (KH-domain type I)"/>
    <property type="match status" value="1"/>
</dbReference>
<dbReference type="Pfam" id="PF00575">
    <property type="entry name" value="S1"/>
    <property type="match status" value="1"/>
</dbReference>
<feature type="binding site" evidence="8">
    <location>
        <position position="493"/>
    </location>
    <ligand>
        <name>Mg(2+)</name>
        <dbReference type="ChEBI" id="CHEBI:18420"/>
    </ligand>
</feature>
<dbReference type="Pfam" id="PF01138">
    <property type="entry name" value="RNase_PH"/>
    <property type="match status" value="2"/>
</dbReference>
<dbReference type="Gene3D" id="3.30.1370.10">
    <property type="entry name" value="K Homology domain, type 1"/>
    <property type="match status" value="1"/>
</dbReference>
<dbReference type="PANTHER" id="PTHR11252">
    <property type="entry name" value="POLYRIBONUCLEOTIDE NUCLEOTIDYLTRANSFERASE"/>
    <property type="match status" value="1"/>
</dbReference>
<evidence type="ECO:0000256" key="6">
    <source>
        <dbReference type="ARBA" id="ARBA00022842"/>
    </source>
</evidence>
<dbReference type="FunFam" id="3.30.230.70:FF:000002">
    <property type="entry name" value="Polyribonucleotide nucleotidyltransferase"/>
    <property type="match status" value="1"/>
</dbReference>
<keyword evidence="3 8" id="KW-0808">Transferase</keyword>
<evidence type="ECO:0000256" key="4">
    <source>
        <dbReference type="ARBA" id="ARBA00022695"/>
    </source>
</evidence>
<feature type="domain" description="S1 motif" evidence="10">
    <location>
        <begin position="628"/>
        <end position="699"/>
    </location>
</feature>
<evidence type="ECO:0000256" key="8">
    <source>
        <dbReference type="HAMAP-Rule" id="MF_01595"/>
    </source>
</evidence>
<reference evidence="12" key="1">
    <citation type="submission" date="2017-06" db="EMBL/GenBank/DDBJ databases">
        <authorList>
            <person name="Varghese N."/>
            <person name="Submissions S."/>
        </authorList>
    </citation>
    <scope>NUCLEOTIDE SEQUENCE [LARGE SCALE GENOMIC DNA]</scope>
    <source>
        <strain evidence="12">DSM 27993</strain>
    </source>
</reference>
<sequence length="742" mass="81475">MIPKVHTQIIDLGDGRTISIETGKLAKQAHGSVVVRMGDAMLLGTVVSNYRQSDVDFLPLTVDYREKFAAAGKYPGGFFKREARPSDNEVLTMRLVDRVLRPLFPKDYHAETQVMIQLMSHDDNVMPDALAGLAASAAIQLSDLPFETPISEARVARVNGEFIINPNRTQLAEADIDMMVGASADSVMMVEGEMDECSEEEMAEAIKFAHEAIKIQCAAQVALAESFGKKETREYEGAATDEALEKAAHDFSYQKVYDIAKAGSAKHERSAAFAEIKEAFKATFSEEELAEKGALISKYYSKAEKSAIRNLTLEEGLRLDGRKTNEIRPIWSEVDYLPSTHGSSIFTRGETQALATVTLGTSRDANIIDSPTNEGEERFYLHYNFPPFCTGEARPLRGTSRREVGHGNLAQRALKGMVPADCPYTVRIVSEVLESNGSSSMATVCAGTMALMDAGVQMTKPVSGIAMGLISDGDRYAVLSDILGDEDHLGDMDFKVTGTADGITACQMDIKVKGLSYEILVNALKQARDGRLHILGKITETISAPNAEVKSHAPKMISRRIPNEFIGALIGPGGKVIQEMQKETGCTIVINEDPVTEEGIVEILGTNQDGIDTVLAKIDSLLFKPQVGSVYEVKVIKMLDFGAVVEYTEAPGNEVLLHISELAWERTDNVTDVVNMGDVFDVKYFGKDPRTRKEKVSRKAILPKPEGFKERPPRDRDDRGGRDNRGRDNRGGDRDRKPRPRD</sequence>
<evidence type="ECO:0000313" key="12">
    <source>
        <dbReference type="Proteomes" id="UP000198412"/>
    </source>
</evidence>
<dbReference type="EMBL" id="FZNX01000006">
    <property type="protein sequence ID" value="SNR79107.1"/>
    <property type="molecule type" value="Genomic_DNA"/>
</dbReference>
<dbReference type="PROSITE" id="PS50084">
    <property type="entry name" value="KH_TYPE_1"/>
    <property type="match status" value="1"/>
</dbReference>
<dbReference type="GO" id="GO:0006402">
    <property type="term" value="P:mRNA catabolic process"/>
    <property type="evidence" value="ECO:0007669"/>
    <property type="project" value="UniProtKB-UniRule"/>
</dbReference>
<dbReference type="InterPro" id="IPR036345">
    <property type="entry name" value="ExoRNase_PH_dom2_sf"/>
</dbReference>
<dbReference type="RefSeq" id="WP_089379376.1">
    <property type="nucleotide sequence ID" value="NZ_FZNX01000006.1"/>
</dbReference>
<dbReference type="HAMAP" id="MF_01595">
    <property type="entry name" value="PNPase"/>
    <property type="match status" value="1"/>
</dbReference>
<comment type="cofactor">
    <cofactor evidence="8">
        <name>Mg(2+)</name>
        <dbReference type="ChEBI" id="CHEBI:18420"/>
    </cofactor>
</comment>
<dbReference type="InterPro" id="IPR015848">
    <property type="entry name" value="PNPase_PH_RNA-bd_bac/org-type"/>
</dbReference>
<dbReference type="SMART" id="SM00322">
    <property type="entry name" value="KH"/>
    <property type="match status" value="1"/>
</dbReference>
<proteinExistence type="inferred from homology"/>
<dbReference type="InterPro" id="IPR012340">
    <property type="entry name" value="NA-bd_OB-fold"/>
</dbReference>
<dbReference type="InterPro" id="IPR004087">
    <property type="entry name" value="KH_dom"/>
</dbReference>
<feature type="compositionally biased region" description="Basic and acidic residues" evidence="9">
    <location>
        <begin position="706"/>
        <end position="742"/>
    </location>
</feature>
<keyword evidence="4 8" id="KW-0548">Nucleotidyltransferase</keyword>
<dbReference type="Gene3D" id="2.40.50.140">
    <property type="entry name" value="Nucleic acid-binding proteins"/>
    <property type="match status" value="1"/>
</dbReference>
<dbReference type="SUPFAM" id="SSF55666">
    <property type="entry name" value="Ribonuclease PH domain 2-like"/>
    <property type="match status" value="2"/>
</dbReference>
<dbReference type="InterPro" id="IPR003029">
    <property type="entry name" value="S1_domain"/>
</dbReference>
<evidence type="ECO:0000256" key="5">
    <source>
        <dbReference type="ARBA" id="ARBA00022723"/>
    </source>
</evidence>
<dbReference type="OrthoDB" id="9804305at2"/>
<dbReference type="GO" id="GO:0003723">
    <property type="term" value="F:RNA binding"/>
    <property type="evidence" value="ECO:0007669"/>
    <property type="project" value="UniProtKB-UniRule"/>
</dbReference>
<dbReference type="PANTHER" id="PTHR11252:SF0">
    <property type="entry name" value="POLYRIBONUCLEOTIDE NUCLEOTIDYLTRANSFERASE 1, MITOCHONDRIAL"/>
    <property type="match status" value="1"/>
</dbReference>
<evidence type="ECO:0000256" key="2">
    <source>
        <dbReference type="ARBA" id="ARBA00022490"/>
    </source>
</evidence>
<dbReference type="InterPro" id="IPR001247">
    <property type="entry name" value="ExoRNase_PH_dom1"/>
</dbReference>
<dbReference type="Pfam" id="PF00013">
    <property type="entry name" value="KH_1"/>
    <property type="match status" value="1"/>
</dbReference>
<keyword evidence="2 8" id="KW-0963">Cytoplasm</keyword>
<evidence type="ECO:0000313" key="11">
    <source>
        <dbReference type="EMBL" id="SNR79107.1"/>
    </source>
</evidence>
<dbReference type="SUPFAM" id="SSF50249">
    <property type="entry name" value="Nucleic acid-binding proteins"/>
    <property type="match status" value="1"/>
</dbReference>
<dbReference type="CDD" id="cd02393">
    <property type="entry name" value="KH-I_PNPase"/>
    <property type="match status" value="1"/>
</dbReference>
<gene>
    <name evidence="8" type="primary">pnp</name>
    <name evidence="11" type="ORF">SAMN04488111_3111</name>
</gene>
<dbReference type="InterPro" id="IPR020568">
    <property type="entry name" value="Ribosomal_Su5_D2-typ_SF"/>
</dbReference>
<dbReference type="SUPFAM" id="SSF54211">
    <property type="entry name" value="Ribosomal protein S5 domain 2-like"/>
    <property type="match status" value="2"/>
</dbReference>
<comment type="catalytic activity">
    <reaction evidence="8">
        <text>RNA(n+1) + phosphate = RNA(n) + a ribonucleoside 5'-diphosphate</text>
        <dbReference type="Rhea" id="RHEA:22096"/>
        <dbReference type="Rhea" id="RHEA-COMP:14527"/>
        <dbReference type="Rhea" id="RHEA-COMP:17342"/>
        <dbReference type="ChEBI" id="CHEBI:43474"/>
        <dbReference type="ChEBI" id="CHEBI:57930"/>
        <dbReference type="ChEBI" id="CHEBI:140395"/>
        <dbReference type="EC" id="2.7.7.8"/>
    </reaction>
</comment>
<feature type="region of interest" description="Disordered" evidence="9">
    <location>
        <begin position="692"/>
        <end position="742"/>
    </location>
</feature>
<dbReference type="GO" id="GO:0004654">
    <property type="term" value="F:polyribonucleotide nucleotidyltransferase activity"/>
    <property type="evidence" value="ECO:0007669"/>
    <property type="project" value="UniProtKB-UniRule"/>
</dbReference>
<organism evidence="11 12">
    <name type="scientific">Lutibacter flavus</name>
    <dbReference type="NCBI Taxonomy" id="691689"/>
    <lineage>
        <taxon>Bacteria</taxon>
        <taxon>Pseudomonadati</taxon>
        <taxon>Bacteroidota</taxon>
        <taxon>Flavobacteriia</taxon>
        <taxon>Flavobacteriales</taxon>
        <taxon>Flavobacteriaceae</taxon>
        <taxon>Lutibacter</taxon>
    </lineage>
</organism>
<evidence type="ECO:0000256" key="7">
    <source>
        <dbReference type="ARBA" id="ARBA00022884"/>
    </source>
</evidence>
<keyword evidence="7 8" id="KW-0694">RNA-binding</keyword>
<comment type="subcellular location">
    <subcellularLocation>
        <location evidence="8">Cytoplasm</location>
    </subcellularLocation>
</comment>
<dbReference type="InterPro" id="IPR004088">
    <property type="entry name" value="KH_dom_type_1"/>
</dbReference>
<dbReference type="SMART" id="SM00316">
    <property type="entry name" value="S1"/>
    <property type="match status" value="1"/>
</dbReference>
<dbReference type="GO" id="GO:0000175">
    <property type="term" value="F:3'-5'-RNA exonuclease activity"/>
    <property type="evidence" value="ECO:0007669"/>
    <property type="project" value="TreeGrafter"/>
</dbReference>
<evidence type="ECO:0000256" key="9">
    <source>
        <dbReference type="SAM" id="MobiDB-lite"/>
    </source>
</evidence>
<evidence type="ECO:0000256" key="3">
    <source>
        <dbReference type="ARBA" id="ARBA00022679"/>
    </source>
</evidence>
<keyword evidence="12" id="KW-1185">Reference proteome</keyword>
<keyword evidence="6 8" id="KW-0460">Magnesium</keyword>
<accession>A0A238Z6R4</accession>
<dbReference type="Pfam" id="PF03725">
    <property type="entry name" value="RNase_PH_C"/>
    <property type="match status" value="1"/>
</dbReference>
<dbReference type="GO" id="GO:0005829">
    <property type="term" value="C:cytosol"/>
    <property type="evidence" value="ECO:0007669"/>
    <property type="project" value="TreeGrafter"/>
</dbReference>
<dbReference type="Pfam" id="PF03726">
    <property type="entry name" value="PNPase"/>
    <property type="match status" value="1"/>
</dbReference>
<dbReference type="FunFam" id="3.30.230.70:FF:000001">
    <property type="entry name" value="Polyribonucleotide nucleotidyltransferase"/>
    <property type="match status" value="1"/>
</dbReference>
<dbReference type="InterPro" id="IPR015847">
    <property type="entry name" value="ExoRNase_PH_dom2"/>
</dbReference>
<evidence type="ECO:0000259" key="10">
    <source>
        <dbReference type="PROSITE" id="PS50126"/>
    </source>
</evidence>
<dbReference type="FunFam" id="3.30.1370.10:FF:000001">
    <property type="entry name" value="Polyribonucleotide nucleotidyltransferase"/>
    <property type="match status" value="1"/>
</dbReference>
<dbReference type="InterPro" id="IPR027408">
    <property type="entry name" value="PNPase/RNase_PH_dom_sf"/>
</dbReference>
<dbReference type="Gene3D" id="3.30.230.70">
    <property type="entry name" value="GHMP Kinase, N-terminal domain"/>
    <property type="match status" value="2"/>
</dbReference>
<dbReference type="PIRSF" id="PIRSF005499">
    <property type="entry name" value="PNPase"/>
    <property type="match status" value="1"/>
</dbReference>